<evidence type="ECO:0000313" key="1">
    <source>
        <dbReference type="EMBL" id="KAI5666486.1"/>
    </source>
</evidence>
<reference evidence="2" key="1">
    <citation type="journal article" date="2023" name="Nat. Plants">
        <title>Single-cell RNA sequencing provides a high-resolution roadmap for understanding the multicellular compartmentation of specialized metabolism.</title>
        <authorList>
            <person name="Sun S."/>
            <person name="Shen X."/>
            <person name="Li Y."/>
            <person name="Li Y."/>
            <person name="Wang S."/>
            <person name="Li R."/>
            <person name="Zhang H."/>
            <person name="Shen G."/>
            <person name="Guo B."/>
            <person name="Wei J."/>
            <person name="Xu J."/>
            <person name="St-Pierre B."/>
            <person name="Chen S."/>
            <person name="Sun C."/>
        </authorList>
    </citation>
    <scope>NUCLEOTIDE SEQUENCE [LARGE SCALE GENOMIC DNA]</scope>
</reference>
<comment type="caution">
    <text evidence="1">The sequence shown here is derived from an EMBL/GenBank/DDBJ whole genome shotgun (WGS) entry which is preliminary data.</text>
</comment>
<organism evidence="1 2">
    <name type="scientific">Catharanthus roseus</name>
    <name type="common">Madagascar periwinkle</name>
    <name type="synonym">Vinca rosea</name>
    <dbReference type="NCBI Taxonomy" id="4058"/>
    <lineage>
        <taxon>Eukaryota</taxon>
        <taxon>Viridiplantae</taxon>
        <taxon>Streptophyta</taxon>
        <taxon>Embryophyta</taxon>
        <taxon>Tracheophyta</taxon>
        <taxon>Spermatophyta</taxon>
        <taxon>Magnoliopsida</taxon>
        <taxon>eudicotyledons</taxon>
        <taxon>Gunneridae</taxon>
        <taxon>Pentapetalae</taxon>
        <taxon>asterids</taxon>
        <taxon>lamiids</taxon>
        <taxon>Gentianales</taxon>
        <taxon>Apocynaceae</taxon>
        <taxon>Rauvolfioideae</taxon>
        <taxon>Vinceae</taxon>
        <taxon>Catharanthinae</taxon>
        <taxon>Catharanthus</taxon>
    </lineage>
</organism>
<dbReference type="EMBL" id="CM044704">
    <property type="protein sequence ID" value="KAI5666486.1"/>
    <property type="molecule type" value="Genomic_DNA"/>
</dbReference>
<gene>
    <name evidence="1" type="ORF">M9H77_16339</name>
</gene>
<sequence>MVKGKEGTNLLEKIMALSIKFSAASSNFCSCCYAATSVSSIAQLPAAASALVSAVCFSCYRFGSAVELLKHCCFGPYVGDEDPDDLQTQVAPYREIYRLG</sequence>
<keyword evidence="2" id="KW-1185">Reference proteome</keyword>
<evidence type="ECO:0000313" key="2">
    <source>
        <dbReference type="Proteomes" id="UP001060085"/>
    </source>
</evidence>
<dbReference type="Proteomes" id="UP001060085">
    <property type="component" value="Linkage Group LG04"/>
</dbReference>
<name>A0ACC0B1I0_CATRO</name>
<proteinExistence type="predicted"/>
<protein>
    <submittedName>
        <fullName evidence="1">Uncharacterized protein</fullName>
    </submittedName>
</protein>
<accession>A0ACC0B1I0</accession>